<evidence type="ECO:0000313" key="9">
    <source>
        <dbReference type="EMBL" id="CAD9667611.1"/>
    </source>
</evidence>
<accession>A0A7S2RD03</accession>
<sequence length="418" mass="47530">MSFRELRNFTEIMRSLGYPRLISVENFRTPNFQLVADVLYWMIKRYDPAIHVTEEIDTEDDRVEFLCSAAQAMAAKAKIKLNTKRLYAADGRAVKELLKIAQELYSASRVQAEKEEADGEEPTTMPSQLKNIKGARALATEITEGGARLFDLLGKERQVRHERAKALKFLDAIAGNLDSTAEHEYVEKSIQELVSAMKENIENMQKECKALEVNEQDLDEKIKRKQGELERQEKTLRRLQTVRPAFMDEYEKLEMDLQRHYESYLERFRNLDYLEHELDQYNKAEKEKLDENERERMRIQAKIREEELAALRGKGVDDRKFVDGAGGGFHDRPHQPEGNGVVDRVSMHRRVEGQVRTAGAMEDESDMSANSDPGSESGSIASDDEGLSSGSETGSVIEDESEDSGSIMSNSGDEGSEF</sequence>
<feature type="compositionally biased region" description="Polar residues" evidence="8">
    <location>
        <begin position="404"/>
        <end position="418"/>
    </location>
</feature>
<evidence type="ECO:0000256" key="2">
    <source>
        <dbReference type="ARBA" id="ARBA00008340"/>
    </source>
</evidence>
<evidence type="ECO:0000256" key="8">
    <source>
        <dbReference type="SAM" id="MobiDB-lite"/>
    </source>
</evidence>
<name>A0A7S2RD03_9STRA</name>
<reference evidence="9" key="1">
    <citation type="submission" date="2021-01" db="EMBL/GenBank/DDBJ databases">
        <authorList>
            <person name="Corre E."/>
            <person name="Pelletier E."/>
            <person name="Niang G."/>
            <person name="Scheremetjew M."/>
            <person name="Finn R."/>
            <person name="Kale V."/>
            <person name="Holt S."/>
            <person name="Cochrane G."/>
            <person name="Meng A."/>
            <person name="Brown T."/>
            <person name="Cohen L."/>
        </authorList>
    </citation>
    <scope>NUCLEOTIDE SEQUENCE</scope>
    <source>
        <strain evidence="9">CCMP1243</strain>
    </source>
</reference>
<evidence type="ECO:0000256" key="5">
    <source>
        <dbReference type="ARBA" id="ARBA00023069"/>
    </source>
</evidence>
<dbReference type="InterPro" id="IPR019366">
    <property type="entry name" value="Clusterin-associated_protein-1"/>
</dbReference>
<dbReference type="GO" id="GO:0005815">
    <property type="term" value="C:microtubule organizing center"/>
    <property type="evidence" value="ECO:0007669"/>
    <property type="project" value="TreeGrafter"/>
</dbReference>
<comment type="similarity">
    <text evidence="2">Belongs to the CLUAP1 family.</text>
</comment>
<evidence type="ECO:0008006" key="10">
    <source>
        <dbReference type="Google" id="ProtNLM"/>
    </source>
</evidence>
<gene>
    <name evidence="9" type="ORF">RMAR1173_LOCUS3277</name>
</gene>
<dbReference type="GO" id="GO:0030992">
    <property type="term" value="C:intraciliary transport particle B"/>
    <property type="evidence" value="ECO:0007669"/>
    <property type="project" value="TreeGrafter"/>
</dbReference>
<keyword evidence="3" id="KW-0970">Cilium biogenesis/degradation</keyword>
<proteinExistence type="inferred from homology"/>
<dbReference type="EMBL" id="HBHJ01005023">
    <property type="protein sequence ID" value="CAD9667611.1"/>
    <property type="molecule type" value="Transcribed_RNA"/>
</dbReference>
<feature type="coiled-coil region" evidence="7">
    <location>
        <begin position="187"/>
        <end position="309"/>
    </location>
</feature>
<dbReference type="PANTHER" id="PTHR21547:SF0">
    <property type="entry name" value="CLUSTERIN-ASSOCIATED PROTEIN 1"/>
    <property type="match status" value="1"/>
</dbReference>
<keyword evidence="6" id="KW-0966">Cell projection</keyword>
<evidence type="ECO:0000256" key="7">
    <source>
        <dbReference type="SAM" id="Coils"/>
    </source>
</evidence>
<organism evidence="9">
    <name type="scientific">Rhizochromulina marina</name>
    <dbReference type="NCBI Taxonomy" id="1034831"/>
    <lineage>
        <taxon>Eukaryota</taxon>
        <taxon>Sar</taxon>
        <taxon>Stramenopiles</taxon>
        <taxon>Ochrophyta</taxon>
        <taxon>Dictyochophyceae</taxon>
        <taxon>Rhizochromulinales</taxon>
        <taxon>Rhizochromulina</taxon>
    </lineage>
</organism>
<feature type="compositionally biased region" description="Polar residues" evidence="8">
    <location>
        <begin position="367"/>
        <end position="380"/>
    </location>
</feature>
<evidence type="ECO:0000256" key="6">
    <source>
        <dbReference type="ARBA" id="ARBA00023273"/>
    </source>
</evidence>
<dbReference type="GO" id="GO:0060271">
    <property type="term" value="P:cilium assembly"/>
    <property type="evidence" value="ECO:0007669"/>
    <property type="project" value="TreeGrafter"/>
</dbReference>
<keyword evidence="5" id="KW-0969">Cilium</keyword>
<feature type="region of interest" description="Disordered" evidence="8">
    <location>
        <begin position="323"/>
        <end position="418"/>
    </location>
</feature>
<evidence type="ECO:0000256" key="3">
    <source>
        <dbReference type="ARBA" id="ARBA00022794"/>
    </source>
</evidence>
<comment type="subcellular location">
    <subcellularLocation>
        <location evidence="1">Cell projection</location>
        <location evidence="1">Cilium</location>
    </subcellularLocation>
</comment>
<dbReference type="PANTHER" id="PTHR21547">
    <property type="entry name" value="CLUSTERIN ASSOCIATED PROTEIN 1"/>
    <property type="match status" value="1"/>
</dbReference>
<dbReference type="Pfam" id="PF10234">
    <property type="entry name" value="Cluap1"/>
    <property type="match status" value="1"/>
</dbReference>
<protein>
    <recommendedName>
        <fullName evidence="10">Clusterin-associated protein 1</fullName>
    </recommendedName>
</protein>
<keyword evidence="4 7" id="KW-0175">Coiled coil</keyword>
<evidence type="ECO:0000256" key="1">
    <source>
        <dbReference type="ARBA" id="ARBA00004138"/>
    </source>
</evidence>
<dbReference type="AlphaFoldDB" id="A0A7S2RD03"/>
<dbReference type="GO" id="GO:0005929">
    <property type="term" value="C:cilium"/>
    <property type="evidence" value="ECO:0007669"/>
    <property type="project" value="UniProtKB-SubCell"/>
</dbReference>
<evidence type="ECO:0000256" key="4">
    <source>
        <dbReference type="ARBA" id="ARBA00023054"/>
    </source>
</evidence>